<organism evidence="2 3">
    <name type="scientific">Mesorhizobium atlanticum</name>
    <dbReference type="NCBI Taxonomy" id="2233532"/>
    <lineage>
        <taxon>Bacteria</taxon>
        <taxon>Pseudomonadati</taxon>
        <taxon>Pseudomonadota</taxon>
        <taxon>Alphaproteobacteria</taxon>
        <taxon>Hyphomicrobiales</taxon>
        <taxon>Phyllobacteriaceae</taxon>
        <taxon>Mesorhizobium</taxon>
    </lineage>
</organism>
<sequence>MRKRFILATVAVIAGCQTGPMPSAFKPGSTFSQRQFDYDQCKIASLKEIPQAMATQINPGVHTPGTVTCNTIGSSTYCNEMGGLNIPATASTYDVNEGLRGRYISSCMMRKGYSIIVRPACASAEARQKAAITPQPTNPNDYQCTPGVNLDG</sequence>
<dbReference type="EMBL" id="QMBQ01000002">
    <property type="protein sequence ID" value="RAZ78271.1"/>
    <property type="molecule type" value="Genomic_DNA"/>
</dbReference>
<evidence type="ECO:0000313" key="2">
    <source>
        <dbReference type="EMBL" id="RAZ78271.1"/>
    </source>
</evidence>
<name>A0A330H588_9HYPH</name>
<evidence type="ECO:0000256" key="1">
    <source>
        <dbReference type="SAM" id="MobiDB-lite"/>
    </source>
</evidence>
<dbReference type="Proteomes" id="UP000251956">
    <property type="component" value="Unassembled WGS sequence"/>
</dbReference>
<comment type="caution">
    <text evidence="2">The sequence shown here is derived from an EMBL/GenBank/DDBJ whole genome shotgun (WGS) entry which is preliminary data.</text>
</comment>
<feature type="compositionally biased region" description="Polar residues" evidence="1">
    <location>
        <begin position="134"/>
        <end position="143"/>
    </location>
</feature>
<dbReference type="AlphaFoldDB" id="A0A330H588"/>
<dbReference type="OrthoDB" id="7274329at2"/>
<dbReference type="PROSITE" id="PS51257">
    <property type="entry name" value="PROKAR_LIPOPROTEIN"/>
    <property type="match status" value="1"/>
</dbReference>
<gene>
    <name evidence="2" type="ORF">DPM35_06735</name>
</gene>
<protein>
    <recommendedName>
        <fullName evidence="4">Lipoprotein</fullName>
    </recommendedName>
</protein>
<reference evidence="2 3" key="1">
    <citation type="submission" date="2018-07" db="EMBL/GenBank/DDBJ databases">
        <title>Diversity of Mesorhizobium strains in Brazil.</title>
        <authorList>
            <person name="Helene L.C.F."/>
            <person name="Dall'Agnol R."/>
            <person name="Delamuta J.R.M."/>
            <person name="Hungria M."/>
        </authorList>
    </citation>
    <scope>NUCLEOTIDE SEQUENCE [LARGE SCALE GENOMIC DNA]</scope>
    <source>
        <strain evidence="2 3">CNPSo 3140</strain>
    </source>
</reference>
<accession>A0A330H588</accession>
<dbReference type="RefSeq" id="WP_112126530.1">
    <property type="nucleotide sequence ID" value="NZ_QMBQ01000002.1"/>
</dbReference>
<evidence type="ECO:0000313" key="3">
    <source>
        <dbReference type="Proteomes" id="UP000251956"/>
    </source>
</evidence>
<feature type="region of interest" description="Disordered" evidence="1">
    <location>
        <begin position="132"/>
        <end position="152"/>
    </location>
</feature>
<proteinExistence type="predicted"/>
<keyword evidence="3" id="KW-1185">Reference proteome</keyword>
<evidence type="ECO:0008006" key="4">
    <source>
        <dbReference type="Google" id="ProtNLM"/>
    </source>
</evidence>